<feature type="compositionally biased region" description="Basic and acidic residues" evidence="1">
    <location>
        <begin position="294"/>
        <end position="309"/>
    </location>
</feature>
<evidence type="ECO:0000256" key="2">
    <source>
        <dbReference type="SAM" id="Phobius"/>
    </source>
</evidence>
<feature type="transmembrane region" description="Helical" evidence="2">
    <location>
        <begin position="46"/>
        <end position="67"/>
    </location>
</feature>
<feature type="transmembrane region" description="Helical" evidence="2">
    <location>
        <begin position="111"/>
        <end position="131"/>
    </location>
</feature>
<feature type="transmembrane region" description="Helical" evidence="2">
    <location>
        <begin position="15"/>
        <end position="34"/>
    </location>
</feature>
<feature type="domain" description="DUF6542" evidence="3">
    <location>
        <begin position="14"/>
        <end position="133"/>
    </location>
</feature>
<dbReference type="Proteomes" id="UP000037712">
    <property type="component" value="Unassembled WGS sequence"/>
</dbReference>
<dbReference type="InterPro" id="IPR046672">
    <property type="entry name" value="DUF6542"/>
</dbReference>
<proteinExistence type="predicted"/>
<keyword evidence="2" id="KW-1133">Transmembrane helix</keyword>
<protein>
    <recommendedName>
        <fullName evidence="3">DUF6542 domain-containing protein</fullName>
    </recommendedName>
</protein>
<organism evidence="4 5">
    <name type="scientific">Rhodococcus rhodochrous KG-21</name>
    <dbReference type="NCBI Taxonomy" id="1441923"/>
    <lineage>
        <taxon>Bacteria</taxon>
        <taxon>Bacillati</taxon>
        <taxon>Actinomycetota</taxon>
        <taxon>Actinomycetes</taxon>
        <taxon>Mycobacteriales</taxon>
        <taxon>Nocardiaceae</taxon>
        <taxon>Rhodococcus</taxon>
    </lineage>
</organism>
<feature type="compositionally biased region" description="Low complexity" evidence="1">
    <location>
        <begin position="148"/>
        <end position="157"/>
    </location>
</feature>
<dbReference type="Pfam" id="PF20177">
    <property type="entry name" value="DUF6542"/>
    <property type="match status" value="1"/>
</dbReference>
<comment type="caution">
    <text evidence="4">The sequence shown here is derived from an EMBL/GenBank/DDBJ whole genome shotgun (WGS) entry which is preliminary data.</text>
</comment>
<dbReference type="AlphaFoldDB" id="A0A0M9WN84"/>
<dbReference type="PATRIC" id="fig|1441923.3.peg.3384"/>
<reference evidence="4 5" key="1">
    <citation type="journal article" date="2015" name="Genome Announc.">
        <title>Draft Genome Sequence of Rhodococcus rhodochrous Strain KG-21, a Soil Isolate from Oil Fields of Krishna-Godavari Basin, India.</title>
        <authorList>
            <person name="Dawar C."/>
            <person name="Aggarwal R.K."/>
        </authorList>
    </citation>
    <scope>NUCLEOTIDE SEQUENCE [LARGE SCALE GENOMIC DNA]</scope>
    <source>
        <strain evidence="4 5">KG-21</strain>
    </source>
</reference>
<evidence type="ECO:0000259" key="3">
    <source>
        <dbReference type="Pfam" id="PF20177"/>
    </source>
</evidence>
<evidence type="ECO:0000313" key="4">
    <source>
        <dbReference type="EMBL" id="KOS55323.1"/>
    </source>
</evidence>
<evidence type="ECO:0000256" key="1">
    <source>
        <dbReference type="SAM" id="MobiDB-lite"/>
    </source>
</evidence>
<gene>
    <name evidence="4" type="ORF">Z051_15435</name>
</gene>
<name>A0A0M9WN84_RHORH</name>
<sequence>MPLDMRSVAPTVPGVPWWGAVLVAAGSTLLGFLIDAARGNELGSAFSAFYVLGCVAAVAAVQHRALFTAMAQPPLLLLVAVPIAQEFLVESGGGGLKDLALNVAYPLVNRFPVMLTATVAVLVVGGLRIFLSRSQVPAPARPRRRGARTAGAPSRGSQQDRDGAGATKPARGRRARAAARPPASTKASVRQVADTRDNPVVRRRSTAPAPDTARRRAGEPAAAPDVAYRPRRAEPAPRRAEPAPRRAEPAPRRAAETRRDYDRRGDHRSRPDRPYEREDVPPPTRRRSPGPDAPEYRQPRVRYRDRYED</sequence>
<feature type="compositionally biased region" description="Low complexity" evidence="1">
    <location>
        <begin position="178"/>
        <end position="188"/>
    </location>
</feature>
<evidence type="ECO:0000313" key="5">
    <source>
        <dbReference type="Proteomes" id="UP000037712"/>
    </source>
</evidence>
<keyword evidence="2" id="KW-0812">Transmembrane</keyword>
<accession>A0A0M9WN84</accession>
<dbReference type="RefSeq" id="WP_054373432.1">
    <property type="nucleotide sequence ID" value="NZ_AZYO01000040.1"/>
</dbReference>
<feature type="compositionally biased region" description="Basic and acidic residues" evidence="1">
    <location>
        <begin position="231"/>
        <end position="280"/>
    </location>
</feature>
<reference evidence="5" key="2">
    <citation type="submission" date="2015-01" db="EMBL/GenBank/DDBJ databases">
        <title>Draft genome sequence of potential hydrocarbon metabolising strain of Rhodococcus rhodochrous.</title>
        <authorList>
            <person name="Aggarwal R.K."/>
            <person name="Dawar C."/>
        </authorList>
    </citation>
    <scope>NUCLEOTIDE SEQUENCE [LARGE SCALE GENOMIC DNA]</scope>
    <source>
        <strain evidence="5">KG-21</strain>
    </source>
</reference>
<keyword evidence="2" id="KW-0472">Membrane</keyword>
<dbReference type="EMBL" id="AZYO01000040">
    <property type="protein sequence ID" value="KOS55323.1"/>
    <property type="molecule type" value="Genomic_DNA"/>
</dbReference>
<feature type="region of interest" description="Disordered" evidence="1">
    <location>
        <begin position="138"/>
        <end position="309"/>
    </location>
</feature>